<sequence length="393" mass="46654">MLTTSEQSSQKMFQIFEHDIVFDERNTEFFSVCSWNTLYKQWVMKEDYPTIEDEHRTWEFRLPRLRQKMSDINADILCLQEIDKSTFKEDFGDYLKKTGNYEWNVNLTKKNKIMMSNAIAWKKNKFKLIWHEWRSRTMMMLFQHLSEKTKRECPQQMKTDNNDLGANQENSEAKKNKDEKKTKKNQKNAKESLQLSEKYEYLLVCNCHLEGKPSKHDIRFSQMKSLLQRLDLLFHEQNFPKEKIPVIICGDFNSTCDEVVVQMLLNRKVDPNHSALLESDDRNFVHLYYFREGYDEVFKKNRHITFAANGILSSIDFIFYTDNNLLLCGVKKTLPDNIRPTRDNLLLLPNARFPSDHLPIAALFQFPSVQPLSQTKLPQNNHVDGKWYPMSTF</sequence>
<feature type="domain" description="Endonuclease/exonuclease/phosphatase" evidence="2">
    <location>
        <begin position="228"/>
        <end position="357"/>
    </location>
</feature>
<dbReference type="InterPro" id="IPR036691">
    <property type="entry name" value="Endo/exonu/phosph_ase_sf"/>
</dbReference>
<dbReference type="EMBL" id="ASPP01023124">
    <property type="protein sequence ID" value="ETO10795.1"/>
    <property type="molecule type" value="Genomic_DNA"/>
</dbReference>
<feature type="compositionally biased region" description="Basic and acidic residues" evidence="1">
    <location>
        <begin position="171"/>
        <end position="181"/>
    </location>
</feature>
<dbReference type="Proteomes" id="UP000023152">
    <property type="component" value="Unassembled WGS sequence"/>
</dbReference>
<evidence type="ECO:0000256" key="1">
    <source>
        <dbReference type="SAM" id="MobiDB-lite"/>
    </source>
</evidence>
<dbReference type="AlphaFoldDB" id="X6MCM6"/>
<dbReference type="Pfam" id="PF03372">
    <property type="entry name" value="Exo_endo_phos"/>
    <property type="match status" value="1"/>
</dbReference>
<proteinExistence type="predicted"/>
<dbReference type="OMA" id="DFIWASC"/>
<dbReference type="SUPFAM" id="SSF56219">
    <property type="entry name" value="DNase I-like"/>
    <property type="match status" value="1"/>
</dbReference>
<evidence type="ECO:0000259" key="2">
    <source>
        <dbReference type="Pfam" id="PF03372"/>
    </source>
</evidence>
<gene>
    <name evidence="3" type="ORF">RFI_26582</name>
</gene>
<dbReference type="InterPro" id="IPR050410">
    <property type="entry name" value="CCR4/nocturin_mRNA_transcr"/>
</dbReference>
<accession>X6MCM6</accession>
<evidence type="ECO:0000313" key="3">
    <source>
        <dbReference type="EMBL" id="ETO10795.1"/>
    </source>
</evidence>
<dbReference type="OrthoDB" id="2866996at2759"/>
<protein>
    <recommendedName>
        <fullName evidence="2">Endonuclease/exonuclease/phosphatase domain-containing protein</fullName>
    </recommendedName>
</protein>
<comment type="caution">
    <text evidence="3">The sequence shown here is derived from an EMBL/GenBank/DDBJ whole genome shotgun (WGS) entry which is preliminary data.</text>
</comment>
<organism evidence="3 4">
    <name type="scientific">Reticulomyxa filosa</name>
    <dbReference type="NCBI Taxonomy" id="46433"/>
    <lineage>
        <taxon>Eukaryota</taxon>
        <taxon>Sar</taxon>
        <taxon>Rhizaria</taxon>
        <taxon>Retaria</taxon>
        <taxon>Foraminifera</taxon>
        <taxon>Monothalamids</taxon>
        <taxon>Reticulomyxidae</taxon>
        <taxon>Reticulomyxa</taxon>
    </lineage>
</organism>
<feature type="region of interest" description="Disordered" evidence="1">
    <location>
        <begin position="151"/>
        <end position="191"/>
    </location>
</feature>
<dbReference type="PANTHER" id="PTHR12121:SF36">
    <property type="entry name" value="ENDONUCLEASE_EXONUCLEASE_PHOSPHATASE DOMAIN-CONTAINING PROTEIN"/>
    <property type="match status" value="1"/>
</dbReference>
<keyword evidence="4" id="KW-1185">Reference proteome</keyword>
<feature type="compositionally biased region" description="Polar residues" evidence="1">
    <location>
        <begin position="156"/>
        <end position="168"/>
    </location>
</feature>
<dbReference type="Gene3D" id="3.60.10.10">
    <property type="entry name" value="Endonuclease/exonuclease/phosphatase"/>
    <property type="match status" value="1"/>
</dbReference>
<reference evidence="3 4" key="1">
    <citation type="journal article" date="2013" name="Curr. Biol.">
        <title>The Genome of the Foraminiferan Reticulomyxa filosa.</title>
        <authorList>
            <person name="Glockner G."/>
            <person name="Hulsmann N."/>
            <person name="Schleicher M."/>
            <person name="Noegel A.A."/>
            <person name="Eichinger L."/>
            <person name="Gallinger C."/>
            <person name="Pawlowski J."/>
            <person name="Sierra R."/>
            <person name="Euteneuer U."/>
            <person name="Pillet L."/>
            <person name="Moustafa A."/>
            <person name="Platzer M."/>
            <person name="Groth M."/>
            <person name="Szafranski K."/>
            <person name="Schliwa M."/>
        </authorList>
    </citation>
    <scope>NUCLEOTIDE SEQUENCE [LARGE SCALE GENOMIC DNA]</scope>
</reference>
<evidence type="ECO:0000313" key="4">
    <source>
        <dbReference type="Proteomes" id="UP000023152"/>
    </source>
</evidence>
<dbReference type="PANTHER" id="PTHR12121">
    <property type="entry name" value="CARBON CATABOLITE REPRESSOR PROTEIN 4"/>
    <property type="match status" value="1"/>
</dbReference>
<dbReference type="GO" id="GO:0000175">
    <property type="term" value="F:3'-5'-RNA exonuclease activity"/>
    <property type="evidence" value="ECO:0007669"/>
    <property type="project" value="TreeGrafter"/>
</dbReference>
<dbReference type="InterPro" id="IPR005135">
    <property type="entry name" value="Endo/exonuclease/phosphatase"/>
</dbReference>
<name>X6MCM6_RETFI</name>